<name>A0A1L6ZPA5_BACIA</name>
<proteinExistence type="predicted"/>
<gene>
    <name evidence="1" type="ORF">BSA145_21035</name>
</gene>
<geneLocation type="plasmid" evidence="1 2">
    <name>unnamed1</name>
</geneLocation>
<dbReference type="EMBL" id="CP015608">
    <property type="protein sequence ID" value="APT48351.1"/>
    <property type="molecule type" value="Genomic_DNA"/>
</dbReference>
<evidence type="ECO:0000313" key="2">
    <source>
        <dbReference type="Proteomes" id="UP000185426"/>
    </source>
</evidence>
<organism evidence="1 2">
    <name type="scientific">Bacillus safensis</name>
    <dbReference type="NCBI Taxonomy" id="561879"/>
    <lineage>
        <taxon>Bacteria</taxon>
        <taxon>Bacillati</taxon>
        <taxon>Bacillota</taxon>
        <taxon>Bacilli</taxon>
        <taxon>Bacillales</taxon>
        <taxon>Bacillaceae</taxon>
        <taxon>Bacillus</taxon>
    </lineage>
</organism>
<dbReference type="RefSeq" id="WP_075623777.1">
    <property type="nucleotide sequence ID" value="NZ_CP015608.1"/>
</dbReference>
<keyword evidence="1" id="KW-0614">Plasmid</keyword>
<reference evidence="1 2" key="1">
    <citation type="submission" date="2016-05" db="EMBL/GenBank/DDBJ databases">
        <title>Complete Genome and Methylome Analysis of Psychrotrophic Bacterial Isolates from Antarctic Lake Untersee.</title>
        <authorList>
            <person name="Fomenkov A."/>
            <person name="Akimov V.N."/>
            <person name="Vasilyeva L.V."/>
            <person name="Andersen D."/>
            <person name="Vincze T."/>
            <person name="Roberts R.J."/>
        </authorList>
    </citation>
    <scope>NUCLEOTIDE SEQUENCE [LARGE SCALE GENOMIC DNA]</scope>
    <source>
        <strain evidence="1 2">U14-5</strain>
        <plasmid evidence="1 2">unnamed1</plasmid>
    </source>
</reference>
<dbReference type="AlphaFoldDB" id="A0A1L6ZPA5"/>
<evidence type="ECO:0000313" key="1">
    <source>
        <dbReference type="EMBL" id="APT48351.1"/>
    </source>
</evidence>
<dbReference type="Proteomes" id="UP000185426">
    <property type="component" value="Plasmid unnamed1"/>
</dbReference>
<protein>
    <submittedName>
        <fullName evidence="1">Uncharacterized protein</fullName>
    </submittedName>
</protein>
<sequence>MERKYIGQVAVDSGQLMIIDPMAIEKHWKLDYEEVCSITRNGERAGMLNDTLACAFQTGSRFGDGLYEVYAHYSVPDKKFVADKRISKVEIILIDELDE</sequence>
<accession>A0A1L6ZPA5</accession>